<name>A0A838ZLY4_9FLAO</name>
<dbReference type="AlphaFoldDB" id="A0A838ZLY4"/>
<organism evidence="1 2">
    <name type="scientific">Moheibacter lacus</name>
    <dbReference type="NCBI Taxonomy" id="2745851"/>
    <lineage>
        <taxon>Bacteria</taxon>
        <taxon>Pseudomonadati</taxon>
        <taxon>Bacteroidota</taxon>
        <taxon>Flavobacteriia</taxon>
        <taxon>Flavobacteriales</taxon>
        <taxon>Weeksellaceae</taxon>
        <taxon>Moheibacter</taxon>
    </lineage>
</organism>
<proteinExistence type="predicted"/>
<evidence type="ECO:0000313" key="1">
    <source>
        <dbReference type="EMBL" id="MBA5629514.1"/>
    </source>
</evidence>
<evidence type="ECO:0000313" key="2">
    <source>
        <dbReference type="Proteomes" id="UP000552241"/>
    </source>
</evidence>
<comment type="caution">
    <text evidence="1">The sequence shown here is derived from an EMBL/GenBank/DDBJ whole genome shotgun (WGS) entry which is preliminary data.</text>
</comment>
<keyword evidence="2" id="KW-1185">Reference proteome</keyword>
<dbReference type="RefSeq" id="WP_182043066.1">
    <property type="nucleotide sequence ID" value="NZ_JACDZE010000001.1"/>
</dbReference>
<protein>
    <submittedName>
        <fullName evidence="1">Uncharacterized protein</fullName>
    </submittedName>
</protein>
<accession>A0A838ZLY4</accession>
<dbReference type="Proteomes" id="UP000552241">
    <property type="component" value="Unassembled WGS sequence"/>
</dbReference>
<gene>
    <name evidence="1" type="ORF">HU137_06995</name>
</gene>
<sequence length="133" mass="15726">MKIPLILIFLLFGTNSLIAQECIFLPDGKYKVLPNKEFPHYNEYLMEIRGDEFISHQDSLQVFKIVKNYCFFKLENTDLEEDDFTELDKMLNEQSLGYKILRSEKGIYDFVLYSISLKGQVYSGKFIRIEDEN</sequence>
<reference evidence="1 2" key="1">
    <citation type="submission" date="2020-07" db="EMBL/GenBank/DDBJ databases">
        <title>Moheibacter lacus sp. nov., a member of the family Flavobacteriaceae isolated from freshwater lake sediment.</title>
        <authorList>
            <person name="Liu Y."/>
        </authorList>
    </citation>
    <scope>NUCLEOTIDE SEQUENCE [LARGE SCALE GENOMIC DNA]</scope>
    <source>
        <strain evidence="1 2">BDHS18</strain>
    </source>
</reference>
<dbReference type="EMBL" id="JACDZE010000001">
    <property type="protein sequence ID" value="MBA5629514.1"/>
    <property type="molecule type" value="Genomic_DNA"/>
</dbReference>